<protein>
    <submittedName>
        <fullName evidence="1">Uncharacterized protein</fullName>
    </submittedName>
</protein>
<dbReference type="Proteomes" id="UP000324689">
    <property type="component" value="Unassembled WGS sequence"/>
</dbReference>
<dbReference type="AlphaFoldDB" id="A0A5A5S7L8"/>
<evidence type="ECO:0000313" key="1">
    <source>
        <dbReference type="EMBL" id="GCA81357.1"/>
    </source>
</evidence>
<evidence type="ECO:0000313" key="2">
    <source>
        <dbReference type="Proteomes" id="UP000324689"/>
    </source>
</evidence>
<organism evidence="1 2">
    <name type="scientific">Microcystis aeruginosa NIES-2521</name>
    <dbReference type="NCBI Taxonomy" id="2303983"/>
    <lineage>
        <taxon>Bacteria</taxon>
        <taxon>Bacillati</taxon>
        <taxon>Cyanobacteriota</taxon>
        <taxon>Cyanophyceae</taxon>
        <taxon>Oscillatoriophycideae</taxon>
        <taxon>Chroococcales</taxon>
        <taxon>Microcystaceae</taxon>
        <taxon>Microcystis</taxon>
    </lineage>
</organism>
<proteinExistence type="predicted"/>
<gene>
    <name evidence="1" type="ORF">MiTs_03372</name>
</gene>
<dbReference type="EMBL" id="BHVQ01000052">
    <property type="protein sequence ID" value="GCA81357.1"/>
    <property type="molecule type" value="Genomic_DNA"/>
</dbReference>
<reference evidence="1 2" key="1">
    <citation type="submission" date="2018-09" db="EMBL/GenBank/DDBJ databases">
        <title>Evolutionary history of phycoerythrin pigmentation in the water bloom-forming cyanobacterium Microcystis aeruginosa.</title>
        <authorList>
            <person name="Tanabe Y."/>
            <person name="Tanabe Y."/>
            <person name="Yamaguchi H."/>
        </authorList>
    </citation>
    <scope>NUCLEOTIDE SEQUENCE [LARGE SCALE GENOMIC DNA]</scope>
    <source>
        <strain evidence="1 2">NIES-2521</strain>
    </source>
</reference>
<sequence length="52" mass="6189">MQRLSDRLVELWSLREEETVRAILETLGSLKRPYLNPWEEKLLEFLEGCNAL</sequence>
<comment type="caution">
    <text evidence="1">The sequence shown here is derived from an EMBL/GenBank/DDBJ whole genome shotgun (WGS) entry which is preliminary data.</text>
</comment>
<name>A0A5A5S7L8_MICAE</name>
<accession>A0A5A5S7L8</accession>